<comment type="caution">
    <text evidence="2">The sequence shown here is derived from an EMBL/GenBank/DDBJ whole genome shotgun (WGS) entry which is preliminary data.</text>
</comment>
<protein>
    <submittedName>
        <fullName evidence="2">Uncharacterized protein</fullName>
    </submittedName>
</protein>
<dbReference type="Proteomes" id="UP000075320">
    <property type="component" value="Unassembled WGS sequence"/>
</dbReference>
<accession>A0A150WT12</accession>
<sequence length="241" mass="28139">MPNRFIFSLRFSTKVFFRLSMLALIMIVFMTLFRLNLYFLSVFHATPDAVFVEVAQSFLAGFRFDVLIFGFLMIPIYFLLMIQAFSEKWPSGVLIGYKIYFGIVWSLICVLTYIDFFHFSRYGARMRFADYTSWNFAKLVEEMELLQRHQVLIFSVITVMLLSLGYMLTKSLRFGEWKDEFSPQAGSKIEVVWRVVFPLLIVFLAARGTVDAHHLGLEHSEVSSMKPINEMALSPVWCFDK</sequence>
<evidence type="ECO:0000313" key="2">
    <source>
        <dbReference type="EMBL" id="KYG67517.1"/>
    </source>
</evidence>
<dbReference type="EMBL" id="LUKE01000001">
    <property type="protein sequence ID" value="KYG67517.1"/>
    <property type="molecule type" value="Genomic_DNA"/>
</dbReference>
<name>A0A150WT12_BDEBC</name>
<keyword evidence="1" id="KW-1133">Transmembrane helix</keyword>
<feature type="transmembrane region" description="Helical" evidence="1">
    <location>
        <begin position="97"/>
        <end position="117"/>
    </location>
</feature>
<evidence type="ECO:0000256" key="1">
    <source>
        <dbReference type="SAM" id="Phobius"/>
    </source>
</evidence>
<gene>
    <name evidence="2" type="ORF">AZI86_08050</name>
</gene>
<organism evidence="2 3">
    <name type="scientific">Bdellovibrio bacteriovorus</name>
    <dbReference type="NCBI Taxonomy" id="959"/>
    <lineage>
        <taxon>Bacteria</taxon>
        <taxon>Pseudomonadati</taxon>
        <taxon>Bdellovibrionota</taxon>
        <taxon>Bdellovibrionia</taxon>
        <taxon>Bdellovibrionales</taxon>
        <taxon>Pseudobdellovibrionaceae</taxon>
        <taxon>Bdellovibrio</taxon>
    </lineage>
</organism>
<feature type="transmembrane region" description="Helical" evidence="1">
    <location>
        <begin position="66"/>
        <end position="85"/>
    </location>
</feature>
<keyword evidence="1" id="KW-0812">Transmembrane</keyword>
<proteinExistence type="predicted"/>
<feature type="transmembrane region" description="Helical" evidence="1">
    <location>
        <begin position="191"/>
        <end position="210"/>
    </location>
</feature>
<dbReference type="OrthoDB" id="5291858at2"/>
<dbReference type="AlphaFoldDB" id="A0A150WT12"/>
<keyword evidence="3" id="KW-1185">Reference proteome</keyword>
<evidence type="ECO:0000313" key="3">
    <source>
        <dbReference type="Proteomes" id="UP000075320"/>
    </source>
</evidence>
<feature type="transmembrane region" description="Helical" evidence="1">
    <location>
        <begin position="15"/>
        <end position="33"/>
    </location>
</feature>
<feature type="transmembrane region" description="Helical" evidence="1">
    <location>
        <begin position="151"/>
        <end position="169"/>
    </location>
</feature>
<keyword evidence="1" id="KW-0472">Membrane</keyword>
<reference evidence="2 3" key="1">
    <citation type="submission" date="2016-03" db="EMBL/GenBank/DDBJ databases">
        <authorList>
            <person name="Ploux O."/>
        </authorList>
    </citation>
    <scope>NUCLEOTIDE SEQUENCE [LARGE SCALE GENOMIC DNA]</scope>
    <source>
        <strain evidence="2 3">R0</strain>
    </source>
</reference>